<feature type="transmembrane region" description="Helical" evidence="6">
    <location>
        <begin position="310"/>
        <end position="331"/>
    </location>
</feature>
<dbReference type="SUPFAM" id="SSF103473">
    <property type="entry name" value="MFS general substrate transporter"/>
    <property type="match status" value="1"/>
</dbReference>
<dbReference type="Pfam" id="PF07690">
    <property type="entry name" value="MFS_1"/>
    <property type="match status" value="2"/>
</dbReference>
<evidence type="ECO:0000313" key="8">
    <source>
        <dbReference type="EMBL" id="MFC5590546.1"/>
    </source>
</evidence>
<keyword evidence="3 6" id="KW-0812">Transmembrane</keyword>
<feature type="transmembrane region" description="Helical" evidence="6">
    <location>
        <begin position="157"/>
        <end position="179"/>
    </location>
</feature>
<feature type="transmembrane region" description="Helical" evidence="6">
    <location>
        <begin position="129"/>
        <end position="151"/>
    </location>
</feature>
<evidence type="ECO:0000256" key="2">
    <source>
        <dbReference type="ARBA" id="ARBA00022448"/>
    </source>
</evidence>
<feature type="transmembrane region" description="Helical" evidence="6">
    <location>
        <begin position="343"/>
        <end position="367"/>
    </location>
</feature>
<feature type="transmembrane region" description="Helical" evidence="6">
    <location>
        <begin position="212"/>
        <end position="232"/>
    </location>
</feature>
<dbReference type="EMBL" id="JBHSNO010000008">
    <property type="protein sequence ID" value="MFC5590546.1"/>
    <property type="molecule type" value="Genomic_DNA"/>
</dbReference>
<feature type="transmembrane region" description="Helical" evidence="6">
    <location>
        <begin position="96"/>
        <end position="117"/>
    </location>
</feature>
<dbReference type="PROSITE" id="PS50850">
    <property type="entry name" value="MFS"/>
    <property type="match status" value="1"/>
</dbReference>
<dbReference type="RefSeq" id="WP_381437193.1">
    <property type="nucleotide sequence ID" value="NZ_JBHSNO010000008.1"/>
</dbReference>
<dbReference type="InterPro" id="IPR011701">
    <property type="entry name" value="MFS"/>
</dbReference>
<organism evidence="8 9">
    <name type="scientific">Sporosarcina soli</name>
    <dbReference type="NCBI Taxonomy" id="334736"/>
    <lineage>
        <taxon>Bacteria</taxon>
        <taxon>Bacillati</taxon>
        <taxon>Bacillota</taxon>
        <taxon>Bacilli</taxon>
        <taxon>Bacillales</taxon>
        <taxon>Caryophanaceae</taxon>
        <taxon>Sporosarcina</taxon>
    </lineage>
</organism>
<feature type="transmembrane region" description="Helical" evidence="6">
    <location>
        <begin position="71"/>
        <end position="90"/>
    </location>
</feature>
<dbReference type="Gene3D" id="1.20.1250.20">
    <property type="entry name" value="MFS general substrate transporter like domains"/>
    <property type="match status" value="2"/>
</dbReference>
<feature type="transmembrane region" description="Helical" evidence="6">
    <location>
        <begin position="252"/>
        <end position="274"/>
    </location>
</feature>
<feature type="domain" description="Major facilitator superfamily (MFS) profile" evidence="7">
    <location>
        <begin position="5"/>
        <end position="405"/>
    </location>
</feature>
<keyword evidence="5 6" id="KW-0472">Membrane</keyword>
<evidence type="ECO:0000313" key="9">
    <source>
        <dbReference type="Proteomes" id="UP001596109"/>
    </source>
</evidence>
<protein>
    <submittedName>
        <fullName evidence="8">MFS transporter</fullName>
    </submittedName>
</protein>
<accession>A0ABW0TM01</accession>
<evidence type="ECO:0000256" key="5">
    <source>
        <dbReference type="ARBA" id="ARBA00023136"/>
    </source>
</evidence>
<feature type="transmembrane region" description="Helical" evidence="6">
    <location>
        <begin position="286"/>
        <end position="304"/>
    </location>
</feature>
<dbReference type="InterPro" id="IPR036259">
    <property type="entry name" value="MFS_trans_sf"/>
</dbReference>
<keyword evidence="9" id="KW-1185">Reference proteome</keyword>
<comment type="caution">
    <text evidence="8">The sequence shown here is derived from an EMBL/GenBank/DDBJ whole genome shotgun (WGS) entry which is preliminary data.</text>
</comment>
<feature type="transmembrane region" description="Helical" evidence="6">
    <location>
        <begin position="379"/>
        <end position="401"/>
    </location>
</feature>
<dbReference type="InterPro" id="IPR050382">
    <property type="entry name" value="MFS_Na/Anion_cotransporter"/>
</dbReference>
<proteinExistence type="predicted"/>
<evidence type="ECO:0000259" key="7">
    <source>
        <dbReference type="PROSITE" id="PS50850"/>
    </source>
</evidence>
<evidence type="ECO:0000256" key="3">
    <source>
        <dbReference type="ARBA" id="ARBA00022692"/>
    </source>
</evidence>
<evidence type="ECO:0000256" key="6">
    <source>
        <dbReference type="SAM" id="Phobius"/>
    </source>
</evidence>
<dbReference type="PANTHER" id="PTHR11662:SF450">
    <property type="entry name" value="BLR1003 PROTEIN"/>
    <property type="match status" value="1"/>
</dbReference>
<comment type="subcellular location">
    <subcellularLocation>
        <location evidence="1">Cell membrane</location>
        <topology evidence="1">Multi-pass membrane protein</topology>
    </subcellularLocation>
</comment>
<keyword evidence="4 6" id="KW-1133">Transmembrane helix</keyword>
<feature type="transmembrane region" description="Helical" evidence="6">
    <location>
        <begin position="36"/>
        <end position="59"/>
    </location>
</feature>
<dbReference type="Proteomes" id="UP001596109">
    <property type="component" value="Unassembled WGS sequence"/>
</dbReference>
<dbReference type="InterPro" id="IPR020846">
    <property type="entry name" value="MFS_dom"/>
</dbReference>
<reference evidence="9" key="1">
    <citation type="journal article" date="2019" name="Int. J. Syst. Evol. Microbiol.">
        <title>The Global Catalogue of Microorganisms (GCM) 10K type strain sequencing project: providing services to taxonomists for standard genome sequencing and annotation.</title>
        <authorList>
            <consortium name="The Broad Institute Genomics Platform"/>
            <consortium name="The Broad Institute Genome Sequencing Center for Infectious Disease"/>
            <person name="Wu L."/>
            <person name="Ma J."/>
        </authorList>
    </citation>
    <scope>NUCLEOTIDE SEQUENCE [LARGE SCALE GENOMIC DNA]</scope>
    <source>
        <strain evidence="9">CGMCC 4.1434</strain>
    </source>
</reference>
<gene>
    <name evidence="8" type="ORF">ACFPRA_16695</name>
</gene>
<evidence type="ECO:0000256" key="1">
    <source>
        <dbReference type="ARBA" id="ARBA00004651"/>
    </source>
</evidence>
<name>A0ABW0TM01_9BACL</name>
<dbReference type="PANTHER" id="PTHR11662">
    <property type="entry name" value="SOLUTE CARRIER FAMILY 17"/>
    <property type="match status" value="1"/>
</dbReference>
<sequence length="421" mass="46561">MRWLILVFLFLGMLINWIDKSVTGYAVLWIMEELNMGYIEWGLSGSLFFWCYAIVALFGGSISDKIGVKKLLTILLIVWSVLQFSVAFIATVPLFLLYRCLLGAFEGPFTPTSYNSITKWFGPESRGKANSILISGGILGGTLCVPLIVWALESYEWRMTFVISGVISLIWVVLWVTFAKEEPVSPVEKLYFEEALPKLRVKELLDVLRQPACYLTLLALFAAFWVLSWTSIWMPAYLLQVIKLSPVQVGYAAMAVGLASVTVSISVSSFSDHLFKKTQSDRKSRVLVLAVSLLLSAVCLWSITVNQSTIGVIIAIGLASGFAMVALSVPIPFLMNFMPRRKGLMGSITVSSYNLGGVVAPIITGWILDAYKDNLSFAYNASLLIIACFFVITAVLLAIFVNPDRPKEKGNLSYSIEATNQ</sequence>
<keyword evidence="2" id="KW-0813">Transport</keyword>
<evidence type="ECO:0000256" key="4">
    <source>
        <dbReference type="ARBA" id="ARBA00022989"/>
    </source>
</evidence>